<dbReference type="Proteomes" id="UP001549110">
    <property type="component" value="Unassembled WGS sequence"/>
</dbReference>
<evidence type="ECO:0000313" key="2">
    <source>
        <dbReference type="Proteomes" id="UP001549110"/>
    </source>
</evidence>
<accession>A0ABV2ELH8</accession>
<organism evidence="1 2">
    <name type="scientific">Phenylobacterium koreense</name>
    <dbReference type="NCBI Taxonomy" id="266125"/>
    <lineage>
        <taxon>Bacteria</taxon>
        <taxon>Pseudomonadati</taxon>
        <taxon>Pseudomonadota</taxon>
        <taxon>Alphaproteobacteria</taxon>
        <taxon>Caulobacterales</taxon>
        <taxon>Caulobacteraceae</taxon>
        <taxon>Phenylobacterium</taxon>
    </lineage>
</organism>
<proteinExistence type="predicted"/>
<sequence>MSLAADTDKLISLARGPQAGDRERLLLSIAELCASARAQASPPIQSLLAALVSETEPAVRRRIARRLAPARWATPGLMMPLALDAIEIAQPVIAASPALQDHHLIEVLAEGDIEHQVEVARRPAIGPAVVAAILQRGEPAVLNALAGNMKVRLSAHDMALLVEASEQIVSLRCPLARHPALDERLARRLHAWSGGALRQALERRFDLPSEAAPAAASAERRDEMERRLIAKLAAAGQLSPGYLLRALKEGRLNLFLSALAALGGFQASHVRQAVDSEAPELLGLACAAVGIDRSAFPAILSMVRQLNAGAPGGGQEGARRANGAFGPFDAHIAGAAFRQAVNAG</sequence>
<dbReference type="Pfam" id="PF10098">
    <property type="entry name" value="DUF2336"/>
    <property type="match status" value="1"/>
</dbReference>
<comment type="caution">
    <text evidence="1">The sequence shown here is derived from an EMBL/GenBank/DDBJ whole genome shotgun (WGS) entry which is preliminary data.</text>
</comment>
<evidence type="ECO:0000313" key="1">
    <source>
        <dbReference type="EMBL" id="MET3527895.1"/>
    </source>
</evidence>
<dbReference type="EMBL" id="JBEPLU010000002">
    <property type="protein sequence ID" value="MET3527895.1"/>
    <property type="molecule type" value="Genomic_DNA"/>
</dbReference>
<keyword evidence="2" id="KW-1185">Reference proteome</keyword>
<dbReference type="RefSeq" id="WP_354297933.1">
    <property type="nucleotide sequence ID" value="NZ_JBEPLU010000002.1"/>
</dbReference>
<reference evidence="1 2" key="1">
    <citation type="submission" date="2024-06" db="EMBL/GenBank/DDBJ databases">
        <title>Genomic Encyclopedia of Type Strains, Phase IV (KMG-IV): sequencing the most valuable type-strain genomes for metagenomic binning, comparative biology and taxonomic classification.</title>
        <authorList>
            <person name="Goeker M."/>
        </authorList>
    </citation>
    <scope>NUCLEOTIDE SEQUENCE [LARGE SCALE GENOMIC DNA]</scope>
    <source>
        <strain evidence="1 2">DSM 17809</strain>
    </source>
</reference>
<gene>
    <name evidence="1" type="ORF">ABID41_003013</name>
</gene>
<protein>
    <submittedName>
        <fullName evidence="1">Uncharacterized protein (DUF2336 family)</fullName>
    </submittedName>
</protein>
<dbReference type="InterPro" id="IPR019285">
    <property type="entry name" value="DUF2336"/>
</dbReference>
<name>A0ABV2ELH8_9CAUL</name>